<comment type="caution">
    <text evidence="1">The sequence shown here is derived from an EMBL/GenBank/DDBJ whole genome shotgun (WGS) entry which is preliminary data.</text>
</comment>
<dbReference type="AlphaFoldDB" id="A0A8E1QYM6"/>
<proteinExistence type="predicted"/>
<dbReference type="Proteomes" id="UP000036951">
    <property type="component" value="Unassembled WGS sequence"/>
</dbReference>
<dbReference type="EMBL" id="LFQU01000005">
    <property type="protein sequence ID" value="KOO69138.1"/>
    <property type="molecule type" value="Genomic_DNA"/>
</dbReference>
<protein>
    <submittedName>
        <fullName evidence="1">Uncharacterized protein</fullName>
    </submittedName>
</protein>
<name>A0A8E1QYM6_9BACT</name>
<evidence type="ECO:0000313" key="2">
    <source>
        <dbReference type="Proteomes" id="UP000036951"/>
    </source>
</evidence>
<accession>A0A8E1QYM6</accession>
<organism evidence="1 2">
    <name type="scientific">Xylanibacter rarus</name>
    <dbReference type="NCBI Taxonomy" id="1676614"/>
    <lineage>
        <taxon>Bacteria</taxon>
        <taxon>Pseudomonadati</taxon>
        <taxon>Bacteroidota</taxon>
        <taxon>Bacteroidia</taxon>
        <taxon>Bacteroidales</taxon>
        <taxon>Prevotellaceae</taxon>
        <taxon>Xylanibacter</taxon>
    </lineage>
</organism>
<reference evidence="1 2" key="1">
    <citation type="submission" date="2015-06" db="EMBL/GenBank/DDBJ databases">
        <title>Prevotella sp. 109, sp. nov., a novel member of the family Prevotellaceae isolated from human faeces.</title>
        <authorList>
            <person name="Shkoporov A.N."/>
            <person name="Chaplin A.V."/>
            <person name="Kafarskaia L.I."/>
            <person name="Efimov B.A."/>
        </authorList>
    </citation>
    <scope>NUCLEOTIDE SEQUENCE [LARGE SCALE GENOMIC DNA]</scope>
    <source>
        <strain evidence="1 2">109</strain>
    </source>
</reference>
<sequence>MSSVINLNAQNEISVDTTSFCYLNGITQQAQAIYEYRITNNSSEDYLTWVSLAPINNKSDIELVHEYFKSRKGDFNFIEMMYENLLDKRPISIGFSFVKNITVGKTFSYFIDKADAKFYKERIVILKKKDVEQYLRMQIDEKYFFKSSCIYLIGKNSSNIDSSVTGRQSTQQEK</sequence>
<gene>
    <name evidence="1" type="ORF">ACU52_04510</name>
</gene>
<keyword evidence="2" id="KW-1185">Reference proteome</keyword>
<evidence type="ECO:0000313" key="1">
    <source>
        <dbReference type="EMBL" id="KOO69138.1"/>
    </source>
</evidence>